<reference evidence="2 3" key="1">
    <citation type="journal article" date="2013" name="Genome Announc.">
        <title>Draft Genome Sequence of Arthrobacter gangotriensis Strain Lz1yT, Isolated from a Penguin Rookery Soil Sample Collected in Antarctica, near the Indian Station Dakshin Gangotri.</title>
        <authorList>
            <person name="Shivaji S."/>
            <person name="Ara S."/>
            <person name="Bandi S."/>
            <person name="Singh A."/>
            <person name="Kumar Pinnaka A."/>
        </authorList>
    </citation>
    <scope>NUCLEOTIDE SEQUENCE [LARGE SCALE GENOMIC DNA]</scope>
    <source>
        <strain evidence="2 3">Lz1y</strain>
    </source>
</reference>
<protein>
    <submittedName>
        <fullName evidence="2">Transposase IS4 family protein</fullName>
    </submittedName>
</protein>
<dbReference type="NCBIfam" id="NF033559">
    <property type="entry name" value="transpos_IS1634"/>
    <property type="match status" value="1"/>
</dbReference>
<dbReference type="SUPFAM" id="SSF53098">
    <property type="entry name" value="Ribonuclease H-like"/>
    <property type="match status" value="1"/>
</dbReference>
<organism evidence="2 3">
    <name type="scientific">Paeniglutamicibacter gangotriensis Lz1y</name>
    <dbReference type="NCBI Taxonomy" id="1276920"/>
    <lineage>
        <taxon>Bacteria</taxon>
        <taxon>Bacillati</taxon>
        <taxon>Actinomycetota</taxon>
        <taxon>Actinomycetes</taxon>
        <taxon>Micrococcales</taxon>
        <taxon>Micrococcaceae</taxon>
        <taxon>Paeniglutamicibacter</taxon>
    </lineage>
</organism>
<dbReference type="AlphaFoldDB" id="M7MP60"/>
<dbReference type="STRING" id="1276920.ADIAG_03857"/>
<dbReference type="RefSeq" id="WP_007273005.1">
    <property type="nucleotide sequence ID" value="NZ_AOCK01000014.1"/>
</dbReference>
<dbReference type="PANTHER" id="PTHR34614:SF2">
    <property type="entry name" value="TRANSPOSASE IS4-LIKE DOMAIN-CONTAINING PROTEIN"/>
    <property type="match status" value="1"/>
</dbReference>
<dbReference type="GO" id="GO:0006313">
    <property type="term" value="P:DNA transposition"/>
    <property type="evidence" value="ECO:0007669"/>
    <property type="project" value="InterPro"/>
</dbReference>
<dbReference type="Pfam" id="PF01609">
    <property type="entry name" value="DDE_Tnp_1"/>
    <property type="match status" value="1"/>
</dbReference>
<dbReference type="GO" id="GO:0004803">
    <property type="term" value="F:transposase activity"/>
    <property type="evidence" value="ECO:0007669"/>
    <property type="project" value="InterPro"/>
</dbReference>
<comment type="caution">
    <text evidence="2">The sequence shown here is derived from an EMBL/GenBank/DDBJ whole genome shotgun (WGS) entry which is preliminary data.</text>
</comment>
<dbReference type="EMBL" id="AOCK01000014">
    <property type="protein sequence ID" value="EMQ96720.1"/>
    <property type="molecule type" value="Genomic_DNA"/>
</dbReference>
<dbReference type="PATRIC" id="fig|1276920.7.peg.3856"/>
<gene>
    <name evidence="2" type="ORF">ADIAG_03857</name>
</gene>
<name>M7MP60_9MICC</name>
<sequence>MEQGTKAMHVAINTSRRTNKAGVEVEYRSALVRRTYRQGGKVKHETLCNISFLPDHAIMDLKASLNGKIMVDAETRMQILRSLPHGHLDAIYAMARGLRFESLLGHACRNRDLVMALLAALICKSTSKLATLNWFADTTLGPDLGPVSSDDLYAAMDWLLEQQPRIEKQLARTHLGPEHNPEGLALFDLSSSWVTGTHNPLAKFGYSRDRKRGCEQIEYGMLATRAGLPIAVRVFPGNTADPAAFIQIASEVQGLSGVQELVMVGDRGMITNARIEDLKKDTDFRWVTALRNTDIQMLAEDNGPLQMTLFDEQNLAEISHPKYPHERLIACRNPALATKRSRKRTSLLEATEEKLETIKKAVEAGRLKDAGKIGVKVGKIVGTYNMAKHFNLVITDEEFTYSRNAESIKREADLDGIYVIRTNLTTDAMDAPEAVRTYKALANVEKIFKTLKTRHLGIRPIRHYTEDRTRAHVFLCMLAAHLTWHLRTALAPLTFTDKNRPVPEEPVAKVVRSAAAARKASTRKLDDGTVATSYQDLLTHLGTRTRNTTRVPGTGKTFELLSLPTPRQQRAMDLIDHHARNHRK</sequence>
<dbReference type="InterPro" id="IPR002559">
    <property type="entry name" value="Transposase_11"/>
</dbReference>
<evidence type="ECO:0000259" key="1">
    <source>
        <dbReference type="Pfam" id="PF01609"/>
    </source>
</evidence>
<evidence type="ECO:0000313" key="3">
    <source>
        <dbReference type="Proteomes" id="UP000012015"/>
    </source>
</evidence>
<keyword evidence="3" id="KW-1185">Reference proteome</keyword>
<accession>M7MP60</accession>
<dbReference type="eggNOG" id="COG5421">
    <property type="taxonomic scope" value="Bacteria"/>
</dbReference>
<feature type="domain" description="Transposase IS4-like" evidence="1">
    <location>
        <begin position="223"/>
        <end position="480"/>
    </location>
</feature>
<dbReference type="GO" id="GO:0003677">
    <property type="term" value="F:DNA binding"/>
    <property type="evidence" value="ECO:0007669"/>
    <property type="project" value="InterPro"/>
</dbReference>
<dbReference type="InterPro" id="IPR047654">
    <property type="entry name" value="IS1634_transpos"/>
</dbReference>
<evidence type="ECO:0000313" key="2">
    <source>
        <dbReference type="EMBL" id="EMQ96720.1"/>
    </source>
</evidence>
<dbReference type="Proteomes" id="UP000012015">
    <property type="component" value="Unassembled WGS sequence"/>
</dbReference>
<proteinExistence type="predicted"/>
<dbReference type="PANTHER" id="PTHR34614">
    <property type="match status" value="1"/>
</dbReference>
<dbReference type="InterPro" id="IPR012337">
    <property type="entry name" value="RNaseH-like_sf"/>
</dbReference>